<sequence>MEDLLNWLENARVISDSVKEKITNAESPPNKLLDQLRNGLILVQLAQSLDKNLLQDSINVRPTTEILKEQNFKRFLNACKAQKISIPKPLKSFQGMVLQNLDDILEILFKVSKEIGRIHPKIKPLESIPKIDHALTMRLSLSDDIYESPYKMTRTSDIGAFYEDVGKLTKKDASKTGVENAFDELIAVESRYLTRIEVLAKLSKKITNLEVQGWFFDVTHWSSLLHKFHLCLKEQLDEVTINDFCLLFVKFKPGFTYYCPLIDSCEKIKHKLKTMSDLSSSEFRKAFEDAQKSLKNTEISHHKIMSPDELLNVPFTHIMRYLLMLRKFRDEAKKQKFFLNGLAEAIDTMKDVNNFIEIFKHDTDNMEATRLAVKTIHFPQGKGSKKSGKSVDFHRDFGRLMLDGKMKIAQNPNGKQPKTKYVMGFEFVIFILKISSAVSLRDTELSHEKSIYTKEIQSIQDDEKSLIQVFMQQDSFSIVETNPSKRLSIKSLLEKLCPKVSKVHQCGGNELTQVPPQYVLGKDPDRTNFTSWLAFCQSPDCKRLLPGRITIGVKCCNCKQLYHEHCFYEGFYKSPNPADETDDESKLAHRNPLLGMGHVAIGDRSLKNILTSNSQYPSGTYLIYCNEEKQNFVVAVKIKTEKKGLRIHKYIVVCEGNDRFQLEGANNRLSPFSSFTDLLNFYSKRMKLKDNLLELMDNERQRKEGQDEAFIDVFSDDSEAGEPNLPSNSAMRNKGTV</sequence>
<gene>
    <name evidence="3" type="ORF">TCAL_01780</name>
</gene>
<keyword evidence="4" id="KW-1185">Reference proteome</keyword>
<dbReference type="CDD" id="cd00029">
    <property type="entry name" value="C1"/>
    <property type="match status" value="1"/>
</dbReference>
<organism evidence="3 4">
    <name type="scientific">Tigriopus californicus</name>
    <name type="common">Marine copepod</name>
    <dbReference type="NCBI Taxonomy" id="6832"/>
    <lineage>
        <taxon>Eukaryota</taxon>
        <taxon>Metazoa</taxon>
        <taxon>Ecdysozoa</taxon>
        <taxon>Arthropoda</taxon>
        <taxon>Crustacea</taxon>
        <taxon>Multicrustacea</taxon>
        <taxon>Hexanauplia</taxon>
        <taxon>Copepoda</taxon>
        <taxon>Harpacticoida</taxon>
        <taxon>Harpacticidae</taxon>
        <taxon>Tigriopus</taxon>
    </lineage>
</organism>
<proteinExistence type="predicted"/>
<protein>
    <recommendedName>
        <fullName evidence="2">Calponin-homology (CH) domain-containing protein</fullName>
    </recommendedName>
</protein>
<dbReference type="AlphaFoldDB" id="A0A553N953"/>
<dbReference type="Gene3D" id="1.10.418.10">
    <property type="entry name" value="Calponin-like domain"/>
    <property type="match status" value="1"/>
</dbReference>
<dbReference type="SUPFAM" id="SSF47576">
    <property type="entry name" value="Calponin-homology domain, CH-domain"/>
    <property type="match status" value="1"/>
</dbReference>
<accession>A0A553N953</accession>
<dbReference type="PROSITE" id="PS50021">
    <property type="entry name" value="CH"/>
    <property type="match status" value="1"/>
</dbReference>
<comment type="caution">
    <text evidence="3">The sequence shown here is derived from an EMBL/GenBank/DDBJ whole genome shotgun (WGS) entry which is preliminary data.</text>
</comment>
<dbReference type="InterPro" id="IPR035899">
    <property type="entry name" value="DBL_dom_sf"/>
</dbReference>
<dbReference type="STRING" id="6832.A0A553N953"/>
<dbReference type="InterPro" id="IPR036872">
    <property type="entry name" value="CH_dom_sf"/>
</dbReference>
<dbReference type="OMA" id="NINAYRI"/>
<dbReference type="InterPro" id="IPR036860">
    <property type="entry name" value="SH2_dom_sf"/>
</dbReference>
<feature type="compositionally biased region" description="Polar residues" evidence="1">
    <location>
        <begin position="725"/>
        <end position="737"/>
    </location>
</feature>
<dbReference type="InterPro" id="IPR000219">
    <property type="entry name" value="DH_dom"/>
</dbReference>
<dbReference type="GO" id="GO:0016477">
    <property type="term" value="P:cell migration"/>
    <property type="evidence" value="ECO:0007669"/>
    <property type="project" value="TreeGrafter"/>
</dbReference>
<reference evidence="3 4" key="1">
    <citation type="journal article" date="2018" name="Nat. Ecol. Evol.">
        <title>Genomic signatures of mitonuclear coevolution across populations of Tigriopus californicus.</title>
        <authorList>
            <person name="Barreto F.S."/>
            <person name="Watson E.T."/>
            <person name="Lima T.G."/>
            <person name="Willett C.S."/>
            <person name="Edmands S."/>
            <person name="Li W."/>
            <person name="Burton R.S."/>
        </authorList>
    </citation>
    <scope>NUCLEOTIDE SEQUENCE [LARGE SCALE GENOMIC DNA]</scope>
    <source>
        <strain evidence="3 4">San Diego</strain>
    </source>
</reference>
<name>A0A553N953_TIGCA</name>
<dbReference type="EMBL" id="VCGU01000459">
    <property type="protein sequence ID" value="TRY61976.1"/>
    <property type="molecule type" value="Genomic_DNA"/>
</dbReference>
<evidence type="ECO:0000259" key="2">
    <source>
        <dbReference type="PROSITE" id="PS50021"/>
    </source>
</evidence>
<dbReference type="Pfam" id="PF00621">
    <property type="entry name" value="RhoGEF"/>
    <property type="match status" value="1"/>
</dbReference>
<evidence type="ECO:0000256" key="1">
    <source>
        <dbReference type="SAM" id="MobiDB-lite"/>
    </source>
</evidence>
<dbReference type="GO" id="GO:0005737">
    <property type="term" value="C:cytoplasm"/>
    <property type="evidence" value="ECO:0007669"/>
    <property type="project" value="TreeGrafter"/>
</dbReference>
<dbReference type="Gene3D" id="3.30.505.10">
    <property type="entry name" value="SH2 domain"/>
    <property type="match status" value="1"/>
</dbReference>
<dbReference type="GO" id="GO:0005085">
    <property type="term" value="F:guanyl-nucleotide exchange factor activity"/>
    <property type="evidence" value="ECO:0007669"/>
    <property type="project" value="InterPro"/>
</dbReference>
<dbReference type="CDD" id="cd00014">
    <property type="entry name" value="CH_SF"/>
    <property type="match status" value="1"/>
</dbReference>
<dbReference type="PANTHER" id="PTHR45818:SF3">
    <property type="entry name" value="PROTEIN VAV"/>
    <property type="match status" value="1"/>
</dbReference>
<dbReference type="SUPFAM" id="SSF48065">
    <property type="entry name" value="DBL homology domain (DH-domain)"/>
    <property type="match status" value="1"/>
</dbReference>
<evidence type="ECO:0000313" key="3">
    <source>
        <dbReference type="EMBL" id="TRY61976.1"/>
    </source>
</evidence>
<feature type="domain" description="Calponin-homology (CH)" evidence="2">
    <location>
        <begin position="1"/>
        <end position="119"/>
    </location>
</feature>
<dbReference type="PANTHER" id="PTHR45818">
    <property type="entry name" value="PROTEIN VAV"/>
    <property type="match status" value="1"/>
</dbReference>
<dbReference type="SUPFAM" id="SSF55550">
    <property type="entry name" value="SH2 domain"/>
    <property type="match status" value="1"/>
</dbReference>
<evidence type="ECO:0000313" key="4">
    <source>
        <dbReference type="Proteomes" id="UP000318571"/>
    </source>
</evidence>
<dbReference type="InterPro" id="IPR001715">
    <property type="entry name" value="CH_dom"/>
</dbReference>
<dbReference type="Gene3D" id="1.20.900.10">
    <property type="entry name" value="Dbl homology (DH) domain"/>
    <property type="match status" value="1"/>
</dbReference>
<feature type="region of interest" description="Disordered" evidence="1">
    <location>
        <begin position="717"/>
        <end position="737"/>
    </location>
</feature>
<dbReference type="Proteomes" id="UP000318571">
    <property type="component" value="Chromosome 8"/>
</dbReference>